<keyword evidence="8" id="KW-0560">Oxidoreductase</keyword>
<dbReference type="AlphaFoldDB" id="A0A1J5SPM8"/>
<dbReference type="InterPro" id="IPR013833">
    <property type="entry name" value="Cyt_c_oxidase_su3_a-hlx"/>
</dbReference>
<organism evidence="8">
    <name type="scientific">mine drainage metagenome</name>
    <dbReference type="NCBI Taxonomy" id="410659"/>
    <lineage>
        <taxon>unclassified sequences</taxon>
        <taxon>metagenomes</taxon>
        <taxon>ecological metagenomes</taxon>
    </lineage>
</organism>
<keyword evidence="3 6" id="KW-0812">Transmembrane</keyword>
<comment type="subcellular location">
    <subcellularLocation>
        <location evidence="1">Membrane</location>
        <topology evidence="1">Multi-pass membrane protein</topology>
    </subcellularLocation>
</comment>
<dbReference type="PANTHER" id="PTHR11403">
    <property type="entry name" value="CYTOCHROME C OXIDASE SUBUNIT III"/>
    <property type="match status" value="1"/>
</dbReference>
<sequence length="194" mass="21012">MTTASPLPAPPPEDSWGVLDHLPGNPLMWVLILSELLVFGCFFAGFSAARAWHAAQFAADQGHLDRLSGGINTMILLTSGFAAAAATRAVAQGRRRACRLWLLAAGLLGLAFLAVKASEYAAALAQGFTMDSSPFFTLFYLMTGFHALHVVLGLVLLAVAAWKTSTDTVETMTAFWHMVDLIWVLLYPIVYLIR</sequence>
<dbReference type="InterPro" id="IPR035973">
    <property type="entry name" value="Cyt_c_oxidase_su3-like_sf"/>
</dbReference>
<evidence type="ECO:0000256" key="1">
    <source>
        <dbReference type="ARBA" id="ARBA00004141"/>
    </source>
</evidence>
<evidence type="ECO:0000256" key="4">
    <source>
        <dbReference type="ARBA" id="ARBA00022989"/>
    </source>
</evidence>
<evidence type="ECO:0000313" key="8">
    <source>
        <dbReference type="EMBL" id="OIR02022.1"/>
    </source>
</evidence>
<dbReference type="PANTHER" id="PTHR11403:SF6">
    <property type="entry name" value="NITRIC OXIDE REDUCTASE SUBUNIT E"/>
    <property type="match status" value="1"/>
</dbReference>
<dbReference type="GO" id="GO:0019646">
    <property type="term" value="P:aerobic electron transport chain"/>
    <property type="evidence" value="ECO:0007669"/>
    <property type="project" value="InterPro"/>
</dbReference>
<dbReference type="EC" id="1.9.3.1" evidence="8"/>
<feature type="domain" description="Heme-copper oxidase subunit III family profile" evidence="7">
    <location>
        <begin position="28"/>
        <end position="194"/>
    </location>
</feature>
<feature type="transmembrane region" description="Helical" evidence="6">
    <location>
        <begin position="100"/>
        <end position="118"/>
    </location>
</feature>
<dbReference type="InterPro" id="IPR024791">
    <property type="entry name" value="Cyt_c/ubiquinol_Oxase_su3"/>
</dbReference>
<evidence type="ECO:0000259" key="7">
    <source>
        <dbReference type="PROSITE" id="PS50253"/>
    </source>
</evidence>
<keyword evidence="4 6" id="KW-1133">Transmembrane helix</keyword>
<evidence type="ECO:0000256" key="2">
    <source>
        <dbReference type="ARBA" id="ARBA00010581"/>
    </source>
</evidence>
<comment type="caution">
    <text evidence="8">The sequence shown here is derived from an EMBL/GenBank/DDBJ whole genome shotgun (WGS) entry which is preliminary data.</text>
</comment>
<keyword evidence="5 6" id="KW-0472">Membrane</keyword>
<dbReference type="PROSITE" id="PS50253">
    <property type="entry name" value="COX3"/>
    <property type="match status" value="1"/>
</dbReference>
<comment type="similarity">
    <text evidence="2">Belongs to the cytochrome c oxidase subunit 3 family.</text>
</comment>
<dbReference type="EMBL" id="MLJW01000078">
    <property type="protein sequence ID" value="OIR02022.1"/>
    <property type="molecule type" value="Genomic_DNA"/>
</dbReference>
<evidence type="ECO:0000256" key="5">
    <source>
        <dbReference type="ARBA" id="ARBA00023136"/>
    </source>
</evidence>
<dbReference type="Pfam" id="PF00510">
    <property type="entry name" value="COX3"/>
    <property type="match status" value="1"/>
</dbReference>
<gene>
    <name evidence="8" type="primary">ctaE_7</name>
    <name evidence="8" type="ORF">GALL_158800</name>
</gene>
<name>A0A1J5SPM8_9ZZZZ</name>
<dbReference type="SUPFAM" id="SSF81452">
    <property type="entry name" value="Cytochrome c oxidase subunit III-like"/>
    <property type="match status" value="1"/>
</dbReference>
<dbReference type="GO" id="GO:0016491">
    <property type="term" value="F:oxidoreductase activity"/>
    <property type="evidence" value="ECO:0007669"/>
    <property type="project" value="UniProtKB-KW"/>
</dbReference>
<accession>A0A1J5SPM8</accession>
<feature type="transmembrane region" description="Helical" evidence="6">
    <location>
        <begin position="174"/>
        <end position="193"/>
    </location>
</feature>
<proteinExistence type="inferred from homology"/>
<protein>
    <submittedName>
        <fullName evidence="8">Cytochrome c oxidase subunit 3</fullName>
        <ecNumber evidence="8">1.9.3.1</ecNumber>
    </submittedName>
</protein>
<dbReference type="InterPro" id="IPR000298">
    <property type="entry name" value="Cyt_c_oxidase-like_su3"/>
</dbReference>
<evidence type="ECO:0000256" key="6">
    <source>
        <dbReference type="SAM" id="Phobius"/>
    </source>
</evidence>
<reference evidence="8" key="1">
    <citation type="submission" date="2016-10" db="EMBL/GenBank/DDBJ databases">
        <title>Sequence of Gallionella enrichment culture.</title>
        <authorList>
            <person name="Poehlein A."/>
            <person name="Muehling M."/>
            <person name="Daniel R."/>
        </authorList>
    </citation>
    <scope>NUCLEOTIDE SEQUENCE</scope>
</reference>
<evidence type="ECO:0000256" key="3">
    <source>
        <dbReference type="ARBA" id="ARBA00022692"/>
    </source>
</evidence>
<feature type="transmembrane region" description="Helical" evidence="6">
    <location>
        <begin position="138"/>
        <end position="162"/>
    </location>
</feature>
<dbReference type="Gene3D" id="1.20.120.80">
    <property type="entry name" value="Cytochrome c oxidase, subunit III, four-helix bundle"/>
    <property type="match status" value="1"/>
</dbReference>
<dbReference type="GO" id="GO:0016020">
    <property type="term" value="C:membrane"/>
    <property type="evidence" value="ECO:0007669"/>
    <property type="project" value="UniProtKB-SubCell"/>
</dbReference>
<dbReference type="GO" id="GO:0004129">
    <property type="term" value="F:cytochrome-c oxidase activity"/>
    <property type="evidence" value="ECO:0007669"/>
    <property type="project" value="InterPro"/>
</dbReference>
<feature type="transmembrane region" description="Helical" evidence="6">
    <location>
        <begin position="27"/>
        <end position="49"/>
    </location>
</feature>